<organism evidence="2 3">
    <name type="scientific">Dendrothele bispora (strain CBS 962.96)</name>
    <dbReference type="NCBI Taxonomy" id="1314807"/>
    <lineage>
        <taxon>Eukaryota</taxon>
        <taxon>Fungi</taxon>
        <taxon>Dikarya</taxon>
        <taxon>Basidiomycota</taxon>
        <taxon>Agaricomycotina</taxon>
        <taxon>Agaricomycetes</taxon>
        <taxon>Agaricomycetidae</taxon>
        <taxon>Agaricales</taxon>
        <taxon>Agaricales incertae sedis</taxon>
        <taxon>Dendrothele</taxon>
    </lineage>
</organism>
<dbReference type="Pfam" id="PF07714">
    <property type="entry name" value="PK_Tyr_Ser-Thr"/>
    <property type="match status" value="1"/>
</dbReference>
<dbReference type="AlphaFoldDB" id="A0A4S8MKJ9"/>
<gene>
    <name evidence="2" type="ORF">K435DRAFT_651560</name>
</gene>
<dbReference type="PROSITE" id="PS50011">
    <property type="entry name" value="PROTEIN_KINASE_DOM"/>
    <property type="match status" value="1"/>
</dbReference>
<dbReference type="Gene3D" id="1.10.510.10">
    <property type="entry name" value="Transferase(Phosphotransferase) domain 1"/>
    <property type="match status" value="1"/>
</dbReference>
<dbReference type="Proteomes" id="UP000297245">
    <property type="component" value="Unassembled WGS sequence"/>
</dbReference>
<keyword evidence="3" id="KW-1185">Reference proteome</keyword>
<dbReference type="InterPro" id="IPR011009">
    <property type="entry name" value="Kinase-like_dom_sf"/>
</dbReference>
<sequence>MSFTSLVLNPALFQDLSILLECNSERVVVSTSDDDQVVEYAILLSSHQTDSEAQIIPISTFAKNASCEIRDTRIVRQILDTSEPLSYFLDIDTFWTPGVMELLQFLDRPTAKDVYRRKCMRCIRGLERKYHVLPPSLFLKHVVRDGSDALSGGGFADIWKGRFCNKTVCIKVPRMFTASDQKTKDVTAFAFRHEALLWRQLNHPNVLPFLGVNVNLFTPARLCLISPWMENGNIIQYLTNHPGHDLLCTISEIAAGLNYLHNLSPPIVHGDIRGVSISGLTGNSQVN</sequence>
<dbReference type="InterPro" id="IPR001245">
    <property type="entry name" value="Ser-Thr/Tyr_kinase_cat_dom"/>
</dbReference>
<dbReference type="GO" id="GO:0005524">
    <property type="term" value="F:ATP binding"/>
    <property type="evidence" value="ECO:0007669"/>
    <property type="project" value="InterPro"/>
</dbReference>
<name>A0A4S8MKJ9_DENBC</name>
<evidence type="ECO:0000259" key="1">
    <source>
        <dbReference type="PROSITE" id="PS50011"/>
    </source>
</evidence>
<dbReference type="InterPro" id="IPR051681">
    <property type="entry name" value="Ser/Thr_Kinases-Pseudokinases"/>
</dbReference>
<reference evidence="2 3" key="1">
    <citation type="journal article" date="2019" name="Nat. Ecol. Evol.">
        <title>Megaphylogeny resolves global patterns of mushroom evolution.</title>
        <authorList>
            <person name="Varga T."/>
            <person name="Krizsan K."/>
            <person name="Foldi C."/>
            <person name="Dima B."/>
            <person name="Sanchez-Garcia M."/>
            <person name="Sanchez-Ramirez S."/>
            <person name="Szollosi G.J."/>
            <person name="Szarkandi J.G."/>
            <person name="Papp V."/>
            <person name="Albert L."/>
            <person name="Andreopoulos W."/>
            <person name="Angelini C."/>
            <person name="Antonin V."/>
            <person name="Barry K.W."/>
            <person name="Bougher N.L."/>
            <person name="Buchanan P."/>
            <person name="Buyck B."/>
            <person name="Bense V."/>
            <person name="Catcheside P."/>
            <person name="Chovatia M."/>
            <person name="Cooper J."/>
            <person name="Damon W."/>
            <person name="Desjardin D."/>
            <person name="Finy P."/>
            <person name="Geml J."/>
            <person name="Haridas S."/>
            <person name="Hughes K."/>
            <person name="Justo A."/>
            <person name="Karasinski D."/>
            <person name="Kautmanova I."/>
            <person name="Kiss B."/>
            <person name="Kocsube S."/>
            <person name="Kotiranta H."/>
            <person name="LaButti K.M."/>
            <person name="Lechner B.E."/>
            <person name="Liimatainen K."/>
            <person name="Lipzen A."/>
            <person name="Lukacs Z."/>
            <person name="Mihaltcheva S."/>
            <person name="Morgado L.N."/>
            <person name="Niskanen T."/>
            <person name="Noordeloos M.E."/>
            <person name="Ohm R.A."/>
            <person name="Ortiz-Santana B."/>
            <person name="Ovrebo C."/>
            <person name="Racz N."/>
            <person name="Riley R."/>
            <person name="Savchenko A."/>
            <person name="Shiryaev A."/>
            <person name="Soop K."/>
            <person name="Spirin V."/>
            <person name="Szebenyi C."/>
            <person name="Tomsovsky M."/>
            <person name="Tulloss R.E."/>
            <person name="Uehling J."/>
            <person name="Grigoriev I.V."/>
            <person name="Vagvolgyi C."/>
            <person name="Papp T."/>
            <person name="Martin F.M."/>
            <person name="Miettinen O."/>
            <person name="Hibbett D.S."/>
            <person name="Nagy L.G."/>
        </authorList>
    </citation>
    <scope>NUCLEOTIDE SEQUENCE [LARGE SCALE GENOMIC DNA]</scope>
    <source>
        <strain evidence="2 3">CBS 962.96</strain>
    </source>
</reference>
<dbReference type="OrthoDB" id="3236663at2759"/>
<protein>
    <recommendedName>
        <fullName evidence="1">Protein kinase domain-containing protein</fullName>
    </recommendedName>
</protein>
<evidence type="ECO:0000313" key="3">
    <source>
        <dbReference type="Proteomes" id="UP000297245"/>
    </source>
</evidence>
<dbReference type="PANTHER" id="PTHR44329">
    <property type="entry name" value="SERINE/THREONINE-PROTEIN KINASE TNNI3K-RELATED"/>
    <property type="match status" value="1"/>
</dbReference>
<dbReference type="GO" id="GO:0004674">
    <property type="term" value="F:protein serine/threonine kinase activity"/>
    <property type="evidence" value="ECO:0007669"/>
    <property type="project" value="TreeGrafter"/>
</dbReference>
<dbReference type="EMBL" id="ML179068">
    <property type="protein sequence ID" value="THV03350.1"/>
    <property type="molecule type" value="Genomic_DNA"/>
</dbReference>
<accession>A0A4S8MKJ9</accession>
<feature type="domain" description="Protein kinase" evidence="1">
    <location>
        <begin position="144"/>
        <end position="287"/>
    </location>
</feature>
<evidence type="ECO:0000313" key="2">
    <source>
        <dbReference type="EMBL" id="THV03350.1"/>
    </source>
</evidence>
<dbReference type="InterPro" id="IPR000719">
    <property type="entry name" value="Prot_kinase_dom"/>
</dbReference>
<proteinExistence type="predicted"/>
<dbReference type="SUPFAM" id="SSF56112">
    <property type="entry name" value="Protein kinase-like (PK-like)"/>
    <property type="match status" value="1"/>
</dbReference>